<dbReference type="RefSeq" id="WP_183911349.1">
    <property type="nucleotide sequence ID" value="NZ_JACHXZ010000004.1"/>
</dbReference>
<sequence length="462" mass="51384">MPLSASIIQFLDQHELDYQLTEPLDTPMWHDQQLRNKAAARATLLEDEREHVLAIFPADSLLDLAAVNKILGRNMVAMCPKTLRKLFEKYELSSIPALPGLGGLTSIIDQQLLDRPKLYLDPGSRAQLLELPQKEFTRLAKQATTGQIAIPLASLESVIEGDDTSIITNSIKQFTALRVKERLEETLELPPLPDTAQRIIQLRVNPNADISDLAHIVETDPSLASQVVSWAASPYYSAPGKIKSIHDAIVRVLGFDMVLNLSLGLSLGKTLSMPQDGVFGINRYWQQSVYMAAAMEGLVTAIPRDHRPGFGMAYLSGLVFNFGYLVMAEVFPPYFTKLCRSLEANPHVDHPQIEKHLLGVTRDHIASWLMELWNMPEEVVFALRYQNQPDCQGELAAYAKLLFVARRLLAQRGMPCGPRLEVPAQVYLDLHLDPVKAEATIDNILESSAELEHIASQMAPAA</sequence>
<organism evidence="2 3">
    <name type="scientific">Simiduia aestuariiviva</name>
    <dbReference type="NCBI Taxonomy" id="1510459"/>
    <lineage>
        <taxon>Bacteria</taxon>
        <taxon>Pseudomonadati</taxon>
        <taxon>Pseudomonadota</taxon>
        <taxon>Gammaproteobacteria</taxon>
        <taxon>Cellvibrionales</taxon>
        <taxon>Cellvibrionaceae</taxon>
        <taxon>Simiduia</taxon>
    </lineage>
</organism>
<dbReference type="Pfam" id="PF08668">
    <property type="entry name" value="HDOD"/>
    <property type="match status" value="1"/>
</dbReference>
<dbReference type="InterPro" id="IPR036754">
    <property type="entry name" value="YbaK/aa-tRNA-synt-asso_dom_sf"/>
</dbReference>
<dbReference type="Proteomes" id="UP000559987">
    <property type="component" value="Unassembled WGS sequence"/>
</dbReference>
<dbReference type="Gene3D" id="3.90.960.10">
    <property type="entry name" value="YbaK/aminoacyl-tRNA synthetase-associated domain"/>
    <property type="match status" value="1"/>
</dbReference>
<accession>A0A839UV11</accession>
<dbReference type="PANTHER" id="PTHR33525:SF3">
    <property type="entry name" value="RIBONUCLEASE Y"/>
    <property type="match status" value="1"/>
</dbReference>
<dbReference type="SUPFAM" id="SSF55826">
    <property type="entry name" value="YbaK/ProRS associated domain"/>
    <property type="match status" value="1"/>
</dbReference>
<reference evidence="2 3" key="1">
    <citation type="submission" date="2020-08" db="EMBL/GenBank/DDBJ databases">
        <title>Genomic Encyclopedia of Type Strains, Phase III (KMG-III): the genomes of soil and plant-associated and newly described type strains.</title>
        <authorList>
            <person name="Whitman W."/>
        </authorList>
    </citation>
    <scope>NUCLEOTIDE SEQUENCE [LARGE SCALE GENOMIC DNA]</scope>
    <source>
        <strain evidence="2 3">CECT 8571</strain>
    </source>
</reference>
<evidence type="ECO:0000313" key="2">
    <source>
        <dbReference type="EMBL" id="MBB3169866.1"/>
    </source>
</evidence>
<keyword evidence="3" id="KW-1185">Reference proteome</keyword>
<dbReference type="EMBL" id="JACHXZ010000004">
    <property type="protein sequence ID" value="MBB3169866.1"/>
    <property type="molecule type" value="Genomic_DNA"/>
</dbReference>
<dbReference type="CDD" id="cd04332">
    <property type="entry name" value="YbaK_like"/>
    <property type="match status" value="1"/>
</dbReference>
<dbReference type="Pfam" id="PF04073">
    <property type="entry name" value="tRNA_edit"/>
    <property type="match status" value="1"/>
</dbReference>
<dbReference type="PIRSF" id="PIRSF036888">
    <property type="entry name" value="HDGYPm_UCP036888"/>
    <property type="match status" value="1"/>
</dbReference>
<dbReference type="InterPro" id="IPR007214">
    <property type="entry name" value="YbaK/aa-tRNA-synth-assoc-dom"/>
</dbReference>
<dbReference type="GO" id="GO:0002161">
    <property type="term" value="F:aminoacyl-tRNA deacylase activity"/>
    <property type="evidence" value="ECO:0007669"/>
    <property type="project" value="InterPro"/>
</dbReference>
<comment type="caution">
    <text evidence="2">The sequence shown here is derived from an EMBL/GenBank/DDBJ whole genome shotgun (WGS) entry which is preliminary data.</text>
</comment>
<dbReference type="PROSITE" id="PS51833">
    <property type="entry name" value="HDOD"/>
    <property type="match status" value="1"/>
</dbReference>
<dbReference type="InterPro" id="IPR013976">
    <property type="entry name" value="HDOD"/>
</dbReference>
<dbReference type="InterPro" id="IPR052340">
    <property type="entry name" value="RNase_Y/CdgJ"/>
</dbReference>
<evidence type="ECO:0000259" key="1">
    <source>
        <dbReference type="PROSITE" id="PS51833"/>
    </source>
</evidence>
<dbReference type="SUPFAM" id="SSF109604">
    <property type="entry name" value="HD-domain/PDEase-like"/>
    <property type="match status" value="1"/>
</dbReference>
<feature type="domain" description="HDOD" evidence="1">
    <location>
        <begin position="189"/>
        <end position="389"/>
    </location>
</feature>
<proteinExistence type="predicted"/>
<gene>
    <name evidence="2" type="ORF">FHS30_003079</name>
</gene>
<dbReference type="Gene3D" id="1.10.3210.10">
    <property type="entry name" value="Hypothetical protein af1432"/>
    <property type="match status" value="1"/>
</dbReference>
<name>A0A839UV11_9GAMM</name>
<dbReference type="PANTHER" id="PTHR33525">
    <property type="match status" value="1"/>
</dbReference>
<protein>
    <submittedName>
        <fullName evidence="2">HD-like signal output (HDOD) protein/prolyl-tRNA editing enzyme YbaK/EbsC (Cys-tRNA(Pro) deacylase)</fullName>
    </submittedName>
</protein>
<evidence type="ECO:0000313" key="3">
    <source>
        <dbReference type="Proteomes" id="UP000559987"/>
    </source>
</evidence>
<dbReference type="AlphaFoldDB" id="A0A839UV11"/>
<dbReference type="InterPro" id="IPR014627">
    <property type="entry name" value="UCP036888_HDGYP-like"/>
</dbReference>